<gene>
    <name evidence="1" type="ORF">BGZ65_001256</name>
</gene>
<dbReference type="EMBL" id="JAAAHW010003100">
    <property type="protein sequence ID" value="KAF9988783.1"/>
    <property type="molecule type" value="Genomic_DNA"/>
</dbReference>
<dbReference type="AlphaFoldDB" id="A0A9P6MC39"/>
<evidence type="ECO:0000313" key="1">
    <source>
        <dbReference type="EMBL" id="KAF9988783.1"/>
    </source>
</evidence>
<sequence>RMVFGLSTPQILELAGYHMENARKTEDDKLRLVLCENAESDLSRVRKVVNWAPKYRDNQELRRKVADAFFKLGDLQLHLGQTEKAEASHKKAKKCG</sequence>
<reference evidence="1" key="1">
    <citation type="journal article" date="2020" name="Fungal Divers.">
        <title>Resolving the Mortierellaceae phylogeny through synthesis of multi-gene phylogenetics and phylogenomics.</title>
        <authorList>
            <person name="Vandepol N."/>
            <person name="Liber J."/>
            <person name="Desiro A."/>
            <person name="Na H."/>
            <person name="Kennedy M."/>
            <person name="Barry K."/>
            <person name="Grigoriev I.V."/>
            <person name="Miller A.N."/>
            <person name="O'Donnell K."/>
            <person name="Stajich J.E."/>
            <person name="Bonito G."/>
        </authorList>
    </citation>
    <scope>NUCLEOTIDE SEQUENCE</scope>
    <source>
        <strain evidence="1">MES-2147</strain>
    </source>
</reference>
<proteinExistence type="predicted"/>
<feature type="non-terminal residue" evidence="1">
    <location>
        <position position="1"/>
    </location>
</feature>
<organism evidence="1 2">
    <name type="scientific">Modicella reniformis</name>
    <dbReference type="NCBI Taxonomy" id="1440133"/>
    <lineage>
        <taxon>Eukaryota</taxon>
        <taxon>Fungi</taxon>
        <taxon>Fungi incertae sedis</taxon>
        <taxon>Mucoromycota</taxon>
        <taxon>Mortierellomycotina</taxon>
        <taxon>Mortierellomycetes</taxon>
        <taxon>Mortierellales</taxon>
        <taxon>Mortierellaceae</taxon>
        <taxon>Modicella</taxon>
    </lineage>
</organism>
<dbReference type="OrthoDB" id="2445729at2759"/>
<dbReference type="Proteomes" id="UP000749646">
    <property type="component" value="Unassembled WGS sequence"/>
</dbReference>
<accession>A0A9P6MC39</accession>
<protein>
    <submittedName>
        <fullName evidence="1">Uncharacterized protein</fullName>
    </submittedName>
</protein>
<name>A0A9P6MC39_9FUNG</name>
<evidence type="ECO:0000313" key="2">
    <source>
        <dbReference type="Proteomes" id="UP000749646"/>
    </source>
</evidence>
<keyword evidence="2" id="KW-1185">Reference proteome</keyword>
<feature type="non-terminal residue" evidence="1">
    <location>
        <position position="96"/>
    </location>
</feature>
<comment type="caution">
    <text evidence="1">The sequence shown here is derived from an EMBL/GenBank/DDBJ whole genome shotgun (WGS) entry which is preliminary data.</text>
</comment>